<feature type="compositionally biased region" description="Basic and acidic residues" evidence="3">
    <location>
        <begin position="179"/>
        <end position="191"/>
    </location>
</feature>
<evidence type="ECO:0000256" key="2">
    <source>
        <dbReference type="ARBA" id="ARBA00023242"/>
    </source>
</evidence>
<keyword evidence="5" id="KW-1185">Reference proteome</keyword>
<gene>
    <name evidence="4" type="ORF">IL334_005619</name>
</gene>
<feature type="compositionally biased region" description="Basic residues" evidence="3">
    <location>
        <begin position="244"/>
        <end position="263"/>
    </location>
</feature>
<dbReference type="PANTHER" id="PTHR15314">
    <property type="entry name" value="RIBONUCLEASE P PROTEIN SUBUNIT P20"/>
    <property type="match status" value="1"/>
</dbReference>
<feature type="region of interest" description="Disordered" evidence="3">
    <location>
        <begin position="170"/>
        <end position="290"/>
    </location>
</feature>
<comment type="subcellular location">
    <subcellularLocation>
        <location evidence="1">Nucleus</location>
    </subcellularLocation>
</comment>
<dbReference type="PANTHER" id="PTHR15314:SF1">
    <property type="entry name" value="RIBONUCLEASE P PROTEIN SUBUNIT P20"/>
    <property type="match status" value="1"/>
</dbReference>
<dbReference type="EMBL" id="CP141887">
    <property type="protein sequence ID" value="WRT68640.1"/>
    <property type="molecule type" value="Genomic_DNA"/>
</dbReference>
<dbReference type="GeneID" id="87957750"/>
<organism evidence="4 5">
    <name type="scientific">Kwoniella shivajii</name>
    <dbReference type="NCBI Taxonomy" id="564305"/>
    <lineage>
        <taxon>Eukaryota</taxon>
        <taxon>Fungi</taxon>
        <taxon>Dikarya</taxon>
        <taxon>Basidiomycota</taxon>
        <taxon>Agaricomycotina</taxon>
        <taxon>Tremellomycetes</taxon>
        <taxon>Tremellales</taxon>
        <taxon>Cryptococcaceae</taxon>
        <taxon>Kwoniella</taxon>
    </lineage>
</organism>
<dbReference type="InterPro" id="IPR014612">
    <property type="entry name" value="Pop7/Rpp20"/>
</dbReference>
<name>A0ABZ1D422_9TREE</name>
<evidence type="ECO:0000256" key="3">
    <source>
        <dbReference type="SAM" id="MobiDB-lite"/>
    </source>
</evidence>
<dbReference type="RefSeq" id="XP_062793380.1">
    <property type="nucleotide sequence ID" value="XM_062937329.1"/>
</dbReference>
<proteinExistence type="predicted"/>
<dbReference type="Proteomes" id="UP001329825">
    <property type="component" value="Chromosome 7"/>
</dbReference>
<feature type="region of interest" description="Disordered" evidence="3">
    <location>
        <begin position="1"/>
        <end position="71"/>
    </location>
</feature>
<sequence length="314" mass="34702">MTPVSNEAGPSVPRSQSLPHPHACKPKSAHPSNPKSTNKRKLPPSLPPKPKTSSHPSASIHPNGKAPTLPLKTLQGVSKIRSDSTKDGIGRESIFVTRKTGLGMLLGKCRSLVVDEGYTRLRFHAIGAAIPQSFLLLHALLDLLPYPVGEKGMWYEIRTGSIECIDEISNSTNVSGKGNDGKEKEGDKEDWLNDIGGIEEDVPERKSRVKSTVQIDLHMSPRPKSKKIQSERVNDEPHNAEKKKSNRNRPSKKKREQLATKRKPAADESGIDEEEMMNIQESEEVKSVKSIANTTGDIMVISDEEEEEIEEIEM</sequence>
<evidence type="ECO:0000313" key="4">
    <source>
        <dbReference type="EMBL" id="WRT68640.1"/>
    </source>
</evidence>
<keyword evidence="2" id="KW-0539">Nucleus</keyword>
<accession>A0ABZ1D422</accession>
<evidence type="ECO:0000313" key="5">
    <source>
        <dbReference type="Proteomes" id="UP001329825"/>
    </source>
</evidence>
<evidence type="ECO:0000256" key="1">
    <source>
        <dbReference type="ARBA" id="ARBA00004123"/>
    </source>
</evidence>
<protein>
    <submittedName>
        <fullName evidence="4">Uncharacterized protein</fullName>
    </submittedName>
</protein>
<reference evidence="4 5" key="1">
    <citation type="submission" date="2024-01" db="EMBL/GenBank/DDBJ databases">
        <title>Comparative genomics of Cryptococcus and Kwoniella reveals pathogenesis evolution and contrasting modes of karyotype evolution via chromosome fusion or intercentromeric recombination.</title>
        <authorList>
            <person name="Coelho M.A."/>
            <person name="David-Palma M."/>
            <person name="Shea T."/>
            <person name="Bowers K."/>
            <person name="McGinley-Smith S."/>
            <person name="Mohammad A.W."/>
            <person name="Gnirke A."/>
            <person name="Yurkov A.M."/>
            <person name="Nowrousian M."/>
            <person name="Sun S."/>
            <person name="Cuomo C.A."/>
            <person name="Heitman J."/>
        </authorList>
    </citation>
    <scope>NUCLEOTIDE SEQUENCE [LARGE SCALE GENOMIC DNA]</scope>
    <source>
        <strain evidence="4">CBS 11374</strain>
    </source>
</reference>
<feature type="compositionally biased region" description="Basic and acidic residues" evidence="3">
    <location>
        <begin position="228"/>
        <end position="243"/>
    </location>
</feature>